<dbReference type="PANTHER" id="PTHR28037:SF1">
    <property type="entry name" value="ALCOHOL O-ACETYLTRANSFERASE 1-RELATED"/>
    <property type="match status" value="1"/>
</dbReference>
<dbReference type="InterPro" id="IPR052058">
    <property type="entry name" value="Alcohol_O-acetyltransferase"/>
</dbReference>
<dbReference type="EMBL" id="JAKWBI020000089">
    <property type="protein sequence ID" value="KAJ2903160.1"/>
    <property type="molecule type" value="Genomic_DNA"/>
</dbReference>
<dbReference type="GO" id="GO:0008080">
    <property type="term" value="F:N-acetyltransferase activity"/>
    <property type="evidence" value="ECO:0007669"/>
    <property type="project" value="TreeGrafter"/>
</dbReference>
<gene>
    <name evidence="2" type="ORF">MKZ38_010292</name>
</gene>
<feature type="region of interest" description="Disordered" evidence="1">
    <location>
        <begin position="498"/>
        <end position="517"/>
    </location>
</feature>
<dbReference type="AlphaFoldDB" id="A0AAD5RSF7"/>
<dbReference type="Proteomes" id="UP001201980">
    <property type="component" value="Unassembled WGS sequence"/>
</dbReference>
<comment type="caution">
    <text evidence="2">The sequence shown here is derived from an EMBL/GenBank/DDBJ whole genome shotgun (WGS) entry which is preliminary data.</text>
</comment>
<dbReference type="Pfam" id="PF07247">
    <property type="entry name" value="AATase"/>
    <property type="match status" value="1"/>
</dbReference>
<protein>
    <recommendedName>
        <fullName evidence="4">Alcohol acetyltransferase</fullName>
    </recommendedName>
</protein>
<organism evidence="2 3">
    <name type="scientific">Zalerion maritima</name>
    <dbReference type="NCBI Taxonomy" id="339359"/>
    <lineage>
        <taxon>Eukaryota</taxon>
        <taxon>Fungi</taxon>
        <taxon>Dikarya</taxon>
        <taxon>Ascomycota</taxon>
        <taxon>Pezizomycotina</taxon>
        <taxon>Sordariomycetes</taxon>
        <taxon>Lulworthiomycetidae</taxon>
        <taxon>Lulworthiales</taxon>
        <taxon>Lulworthiaceae</taxon>
        <taxon>Zalerion</taxon>
    </lineage>
</organism>
<evidence type="ECO:0000256" key="1">
    <source>
        <dbReference type="SAM" id="MobiDB-lite"/>
    </source>
</evidence>
<proteinExistence type="predicted"/>
<dbReference type="InterPro" id="IPR023213">
    <property type="entry name" value="CAT-like_dom_sf"/>
</dbReference>
<dbReference type="PANTHER" id="PTHR28037">
    <property type="entry name" value="ALCOHOL O-ACETYLTRANSFERASE 1-RELATED"/>
    <property type="match status" value="1"/>
</dbReference>
<name>A0AAD5RSF7_9PEZI</name>
<reference evidence="2" key="1">
    <citation type="submission" date="2022-07" db="EMBL/GenBank/DDBJ databases">
        <title>Draft genome sequence of Zalerion maritima ATCC 34329, a (micro)plastics degrading marine fungus.</title>
        <authorList>
            <person name="Paco A."/>
            <person name="Goncalves M.F.M."/>
            <person name="Rocha-Santos T.A.P."/>
            <person name="Alves A."/>
        </authorList>
    </citation>
    <scope>NUCLEOTIDE SEQUENCE</scope>
    <source>
        <strain evidence="2">ATCC 34329</strain>
    </source>
</reference>
<dbReference type="SUPFAM" id="SSF52777">
    <property type="entry name" value="CoA-dependent acyltransferases"/>
    <property type="match status" value="2"/>
</dbReference>
<accession>A0AAD5RSF7</accession>
<keyword evidence="3" id="KW-1185">Reference proteome</keyword>
<sequence>MAATANQELRVLRAAAPLEARSAARHSLGIYFCIANTVTYRVSAAHLAGVLGSDGSLLELFRTALLQVVLAQPFLRVGISGQDTTSPDLVALPELDLRHVVEEQELESVEDMHRDLEKSLQQPWPDQTRRPAWKVKLFRIPPEHDQVPDVYHISVSLTIHHTLSDGIGTGLFHEHLLHALNHPDPNVVQTITSIKDLGGGNHIVAMPDEINLPLPQEAALDFKMSLSFLARTAWGMFAPAVLKNWNATPWTGKPHNPNVERTHLRALKLGPEAAGRIIKACRERNTTLTPLINTLLVASFARRLAPDVAQALASSTPISLRPCVRKDVDFDPRAIGMYVTAYEQYFSPQTMEKMRDDEQVEGEMWRLAAEVRQGLSQRTETLPNDDIAGLAGYVGDWQAMFRSGYGKPRSATWEVSNIGAMDNGDEGAGEGGGWAMKSSLFSQSALVLGAALGVNVAGVKGGDINVSFTWQDGIVDTQLIEGVRDDLERWMEGLGKDGEIPVSSSLDTGLDPRRGLR</sequence>
<dbReference type="InterPro" id="IPR010828">
    <property type="entry name" value="Atf2/Sli1-like"/>
</dbReference>
<dbReference type="Gene3D" id="3.30.559.10">
    <property type="entry name" value="Chloramphenicol acetyltransferase-like domain"/>
    <property type="match status" value="1"/>
</dbReference>
<evidence type="ECO:0000313" key="3">
    <source>
        <dbReference type="Proteomes" id="UP001201980"/>
    </source>
</evidence>
<evidence type="ECO:0008006" key="4">
    <source>
        <dbReference type="Google" id="ProtNLM"/>
    </source>
</evidence>
<evidence type="ECO:0000313" key="2">
    <source>
        <dbReference type="EMBL" id="KAJ2903160.1"/>
    </source>
</evidence>